<accession>A0A4Z0Q868</accession>
<evidence type="ECO:0000313" key="4">
    <source>
        <dbReference type="Proteomes" id="UP000297549"/>
    </source>
</evidence>
<proteinExistence type="predicted"/>
<feature type="compositionally biased region" description="Basic and acidic residues" evidence="1">
    <location>
        <begin position="38"/>
        <end position="47"/>
    </location>
</feature>
<reference evidence="3 4" key="1">
    <citation type="submission" date="2019-04" db="EMBL/GenBank/DDBJ databases">
        <authorList>
            <person name="Feng G."/>
            <person name="Zhang J."/>
            <person name="Zhu H."/>
        </authorList>
    </citation>
    <scope>NUCLEOTIDE SEQUENCE [LARGE SCALE GENOMIC DNA]</scope>
    <source>
        <strain evidence="3 4">JCM 31653</strain>
    </source>
</reference>
<evidence type="ECO:0000256" key="1">
    <source>
        <dbReference type="SAM" id="MobiDB-lite"/>
    </source>
</evidence>
<dbReference type="RefSeq" id="WP_135462838.1">
    <property type="nucleotide sequence ID" value="NZ_SRLC01000001.1"/>
</dbReference>
<dbReference type="Proteomes" id="UP000297549">
    <property type="component" value="Unassembled WGS sequence"/>
</dbReference>
<keyword evidence="2" id="KW-0732">Signal</keyword>
<organism evidence="3 4">
    <name type="scientific">Hymenobacter aquaticus</name>
    <dbReference type="NCBI Taxonomy" id="1867101"/>
    <lineage>
        <taxon>Bacteria</taxon>
        <taxon>Pseudomonadati</taxon>
        <taxon>Bacteroidota</taxon>
        <taxon>Cytophagia</taxon>
        <taxon>Cytophagales</taxon>
        <taxon>Hymenobacteraceae</taxon>
        <taxon>Hymenobacter</taxon>
    </lineage>
</organism>
<comment type="caution">
    <text evidence="3">The sequence shown here is derived from an EMBL/GenBank/DDBJ whole genome shotgun (WGS) entry which is preliminary data.</text>
</comment>
<protein>
    <submittedName>
        <fullName evidence="3">Uncharacterized protein</fullName>
    </submittedName>
</protein>
<name>A0A4Z0Q868_9BACT</name>
<dbReference type="AlphaFoldDB" id="A0A4Z0Q868"/>
<gene>
    <name evidence="3" type="ORF">E5K00_08745</name>
</gene>
<feature type="signal peptide" evidence="2">
    <location>
        <begin position="1"/>
        <end position="19"/>
    </location>
</feature>
<feature type="chain" id="PRO_5021187986" evidence="2">
    <location>
        <begin position="20"/>
        <end position="125"/>
    </location>
</feature>
<keyword evidence="4" id="KW-1185">Reference proteome</keyword>
<evidence type="ECO:0000313" key="3">
    <source>
        <dbReference type="EMBL" id="TGE25261.1"/>
    </source>
</evidence>
<evidence type="ECO:0000256" key="2">
    <source>
        <dbReference type="SAM" id="SignalP"/>
    </source>
</evidence>
<dbReference type="EMBL" id="SRLC01000001">
    <property type="protein sequence ID" value="TGE25261.1"/>
    <property type="molecule type" value="Genomic_DNA"/>
</dbReference>
<sequence length="125" mass="13295">MKKLLSFAAAGLCSVAVLAQTESPTAQAQVLDKPIAADNRRTDDRGPTHRPPRQHQLTARAAHGQLVRTVAHSPVADGARRGPAVSAVASGDRRPARTLRPARRERSAGRRVGTAASRPGHHPKQ</sequence>
<feature type="region of interest" description="Disordered" evidence="1">
    <location>
        <begin position="23"/>
        <end position="125"/>
    </location>
</feature>